<evidence type="ECO:0000256" key="2">
    <source>
        <dbReference type="SAM" id="Phobius"/>
    </source>
</evidence>
<feature type="region of interest" description="Disordered" evidence="1">
    <location>
        <begin position="52"/>
        <end position="72"/>
    </location>
</feature>
<evidence type="ECO:0000313" key="4">
    <source>
        <dbReference type="Proteomes" id="UP000526083"/>
    </source>
</evidence>
<sequence>MLAAGILAILASVLLAISVEVEPLFIWCLRTAGFAALLLSLVLAWMPHRQSGIDEDEEPTAPEGESPSEADG</sequence>
<dbReference type="Proteomes" id="UP000526083">
    <property type="component" value="Unassembled WGS sequence"/>
</dbReference>
<keyword evidence="2" id="KW-1133">Transmembrane helix</keyword>
<dbReference type="AlphaFoldDB" id="A0A7W3JMI6"/>
<feature type="transmembrane region" description="Helical" evidence="2">
    <location>
        <begin position="26"/>
        <end position="46"/>
    </location>
</feature>
<comment type="caution">
    <text evidence="3">The sequence shown here is derived from an EMBL/GenBank/DDBJ whole genome shotgun (WGS) entry which is preliminary data.</text>
</comment>
<organism evidence="3 4">
    <name type="scientific">Microbacterium halimionae</name>
    <dbReference type="NCBI Taxonomy" id="1526413"/>
    <lineage>
        <taxon>Bacteria</taxon>
        <taxon>Bacillati</taxon>
        <taxon>Actinomycetota</taxon>
        <taxon>Actinomycetes</taxon>
        <taxon>Micrococcales</taxon>
        <taxon>Microbacteriaceae</taxon>
        <taxon>Microbacterium</taxon>
    </lineage>
</organism>
<name>A0A7W3JMI6_9MICO</name>
<reference evidence="3 4" key="1">
    <citation type="submission" date="2020-07" db="EMBL/GenBank/DDBJ databases">
        <title>Sequencing the genomes of 1000 actinobacteria strains.</title>
        <authorList>
            <person name="Klenk H.-P."/>
        </authorList>
    </citation>
    <scope>NUCLEOTIDE SEQUENCE [LARGE SCALE GENOMIC DNA]</scope>
    <source>
        <strain evidence="3 4">DSM 27576</strain>
    </source>
</reference>
<protein>
    <submittedName>
        <fullName evidence="3">Uncharacterized protein</fullName>
    </submittedName>
</protein>
<evidence type="ECO:0000256" key="1">
    <source>
        <dbReference type="SAM" id="MobiDB-lite"/>
    </source>
</evidence>
<feature type="compositionally biased region" description="Acidic residues" evidence="1">
    <location>
        <begin position="53"/>
        <end position="72"/>
    </location>
</feature>
<accession>A0A7W3JMI6</accession>
<keyword evidence="2" id="KW-0472">Membrane</keyword>
<dbReference type="EMBL" id="JACGWY010000001">
    <property type="protein sequence ID" value="MBA8815597.1"/>
    <property type="molecule type" value="Genomic_DNA"/>
</dbReference>
<keyword evidence="2" id="KW-0812">Transmembrane</keyword>
<evidence type="ECO:0000313" key="3">
    <source>
        <dbReference type="EMBL" id="MBA8815597.1"/>
    </source>
</evidence>
<proteinExistence type="predicted"/>
<keyword evidence="4" id="KW-1185">Reference proteome</keyword>
<gene>
    <name evidence="3" type="ORF">FHX48_000649</name>
</gene>